<comment type="caution">
    <text evidence="1">The sequence shown here is derived from an EMBL/GenBank/DDBJ whole genome shotgun (WGS) entry which is preliminary data.</text>
</comment>
<protein>
    <recommendedName>
        <fullName evidence="3">PE domain-containing protein</fullName>
    </recommendedName>
</protein>
<evidence type="ECO:0000313" key="1">
    <source>
        <dbReference type="EMBL" id="MDR7275561.1"/>
    </source>
</evidence>
<evidence type="ECO:0008006" key="3">
    <source>
        <dbReference type="Google" id="ProtNLM"/>
    </source>
</evidence>
<dbReference type="EMBL" id="JAVDYB010000001">
    <property type="protein sequence ID" value="MDR7275561.1"/>
    <property type="molecule type" value="Genomic_DNA"/>
</dbReference>
<accession>A0AAE4C8I2</accession>
<gene>
    <name evidence="1" type="ORF">J2S41_002339</name>
</gene>
<proteinExistence type="predicted"/>
<dbReference type="RefSeq" id="WP_310366668.1">
    <property type="nucleotide sequence ID" value="NZ_JAVDYB010000001.1"/>
</dbReference>
<keyword evidence="2" id="KW-1185">Reference proteome</keyword>
<sequence>MTTDGYRVDPGALEAYAAALTGARDAVRHPADRLAALAAEPPAPGAFAEAQALLEQHTALVRRMQGLTQAVAVALGFAEEVTGAIAAGYRDTDRAVADTYLGTV</sequence>
<evidence type="ECO:0000313" key="2">
    <source>
        <dbReference type="Proteomes" id="UP001183643"/>
    </source>
</evidence>
<organism evidence="1 2">
    <name type="scientific">Catenuloplanes atrovinosus</name>
    <dbReference type="NCBI Taxonomy" id="137266"/>
    <lineage>
        <taxon>Bacteria</taxon>
        <taxon>Bacillati</taxon>
        <taxon>Actinomycetota</taxon>
        <taxon>Actinomycetes</taxon>
        <taxon>Micromonosporales</taxon>
        <taxon>Micromonosporaceae</taxon>
        <taxon>Catenuloplanes</taxon>
    </lineage>
</organism>
<name>A0AAE4C8I2_9ACTN</name>
<reference evidence="1" key="1">
    <citation type="submission" date="2023-07" db="EMBL/GenBank/DDBJ databases">
        <title>Sequencing the genomes of 1000 actinobacteria strains.</title>
        <authorList>
            <person name="Klenk H.-P."/>
        </authorList>
    </citation>
    <scope>NUCLEOTIDE SEQUENCE</scope>
    <source>
        <strain evidence="1">DSM 44707</strain>
    </source>
</reference>
<dbReference type="Proteomes" id="UP001183643">
    <property type="component" value="Unassembled WGS sequence"/>
</dbReference>
<dbReference type="AlphaFoldDB" id="A0AAE4C8I2"/>